<evidence type="ECO:0000256" key="3">
    <source>
        <dbReference type="ARBA" id="ARBA00022679"/>
    </source>
</evidence>
<feature type="domain" description="FHA" evidence="11">
    <location>
        <begin position="57"/>
        <end position="103"/>
    </location>
</feature>
<name>A0AA39ZXY4_9PEZI</name>
<dbReference type="GO" id="GO:0005524">
    <property type="term" value="F:ATP binding"/>
    <property type="evidence" value="ECO:0007669"/>
    <property type="project" value="UniProtKB-UniRule"/>
</dbReference>
<dbReference type="InterPro" id="IPR050538">
    <property type="entry name" value="MAP_kinase_kinase_kinase"/>
</dbReference>
<dbReference type="InterPro" id="IPR011009">
    <property type="entry name" value="Kinase-like_dom_sf"/>
</dbReference>
<dbReference type="PROSITE" id="PS00107">
    <property type="entry name" value="PROTEIN_KINASE_ATP"/>
    <property type="match status" value="1"/>
</dbReference>
<feature type="region of interest" description="Disordered" evidence="10">
    <location>
        <begin position="441"/>
        <end position="468"/>
    </location>
</feature>
<evidence type="ECO:0000256" key="2">
    <source>
        <dbReference type="ARBA" id="ARBA00012411"/>
    </source>
</evidence>
<dbReference type="InterPro" id="IPR008271">
    <property type="entry name" value="Ser/Thr_kinase_AS"/>
</dbReference>
<keyword evidence="3" id="KW-0808">Transferase</keyword>
<feature type="binding site" evidence="9">
    <location>
        <position position="213"/>
    </location>
    <ligand>
        <name>ATP</name>
        <dbReference type="ChEBI" id="CHEBI:30616"/>
    </ligand>
</feature>
<evidence type="ECO:0000256" key="4">
    <source>
        <dbReference type="ARBA" id="ARBA00022741"/>
    </source>
</evidence>
<evidence type="ECO:0000259" key="12">
    <source>
        <dbReference type="PROSITE" id="PS50011"/>
    </source>
</evidence>
<dbReference type="PANTHER" id="PTHR48016">
    <property type="entry name" value="MAP KINASE KINASE KINASE SSK2-RELATED-RELATED"/>
    <property type="match status" value="1"/>
</dbReference>
<keyword evidence="4 9" id="KW-0547">Nucleotide-binding</keyword>
<dbReference type="AlphaFoldDB" id="A0AA39ZXY4"/>
<proteinExistence type="inferred from homology"/>
<comment type="catalytic activity">
    <reaction evidence="8">
        <text>L-seryl-[protein] + ATP = O-phospho-L-seryl-[protein] + ADP + H(+)</text>
        <dbReference type="Rhea" id="RHEA:17989"/>
        <dbReference type="Rhea" id="RHEA-COMP:9863"/>
        <dbReference type="Rhea" id="RHEA-COMP:11604"/>
        <dbReference type="ChEBI" id="CHEBI:15378"/>
        <dbReference type="ChEBI" id="CHEBI:29999"/>
        <dbReference type="ChEBI" id="CHEBI:30616"/>
        <dbReference type="ChEBI" id="CHEBI:83421"/>
        <dbReference type="ChEBI" id="CHEBI:456216"/>
        <dbReference type="EC" id="2.7.11.24"/>
    </reaction>
    <physiologicalReaction direction="left-to-right" evidence="8">
        <dbReference type="Rhea" id="RHEA:17990"/>
    </physiologicalReaction>
</comment>
<keyword evidence="5 13" id="KW-0418">Kinase</keyword>
<feature type="domain" description="Protein kinase" evidence="12">
    <location>
        <begin position="184"/>
        <end position="436"/>
    </location>
</feature>
<gene>
    <name evidence="13" type="ORF">B0H67DRAFT_388906</name>
</gene>
<dbReference type="CDD" id="cd00060">
    <property type="entry name" value="FHA"/>
    <property type="match status" value="1"/>
</dbReference>
<evidence type="ECO:0000256" key="5">
    <source>
        <dbReference type="ARBA" id="ARBA00022777"/>
    </source>
</evidence>
<dbReference type="SUPFAM" id="SSF49879">
    <property type="entry name" value="SMAD/FHA domain"/>
    <property type="match status" value="1"/>
</dbReference>
<evidence type="ECO:0000256" key="6">
    <source>
        <dbReference type="ARBA" id="ARBA00022840"/>
    </source>
</evidence>
<evidence type="ECO:0000259" key="11">
    <source>
        <dbReference type="PROSITE" id="PS50006"/>
    </source>
</evidence>
<keyword evidence="14" id="KW-1185">Reference proteome</keyword>
<comment type="caution">
    <text evidence="13">The sequence shown here is derived from an EMBL/GenBank/DDBJ whole genome shotgun (WGS) entry which is preliminary data.</text>
</comment>
<dbReference type="CDD" id="cd00180">
    <property type="entry name" value="PKc"/>
    <property type="match status" value="1"/>
</dbReference>
<sequence length="607" mass="67908">MMAEPYQVAPPVFTLVPLNAAAKRATENPINNYHQQVIDSNTFGLWLSFDDSDKEEYTIGRNRDCDIYLPDQKGSRGAISDIHAAFRIVPETGAVLLIDYSEHRLTTPFAPSSSSSSSSHAGYTIKFHGDSSSVLVALGINSRIAFGRENYYQFEIRWHSDGLYGFRKDEPYSVGPRHARHRRYVQKDRVGGGAYGTVFSALDVNNGRLMAVKRFHNLSGKNLVFATREMANLFKINNDRSIQHEHILQILESAGGGEKDNWGEIFMPLKAGNLKSLVETTPDLDEAEVANVVLRQMLLALQCIASHKIVHRDIKPENILLDCNEDGSYHFCLGDFGLSNDPKLARTVAGTEPFMAPEVFHRQPQSTKVDIWSLFATYIWVYNTQRFRQQCTHYGASNIHQWLVKIATLPEHSRVRGMASVNPRARPSASVQLMLLDADEDDEDAQGGYGDGGDDDGLAYPPGAGGDEVGDELVSDFQNRMRLDDDSGMGYGPDSEEMAQRPEVPWFEPYMSNVNLNYHWEHNEQGPSDAGARYMMSPMGGHGDQDDPRGDPQAFVLPYGDTYGPAEETGSGTVVPDQWTQRPLMTEEEPVYQESQRRRHHKGKQKG</sequence>
<dbReference type="InterPro" id="IPR008984">
    <property type="entry name" value="SMAD_FHA_dom_sf"/>
</dbReference>
<dbReference type="Proteomes" id="UP001172102">
    <property type="component" value="Unassembled WGS sequence"/>
</dbReference>
<dbReference type="EC" id="2.7.11.24" evidence="2"/>
<dbReference type="InterPro" id="IPR000719">
    <property type="entry name" value="Prot_kinase_dom"/>
</dbReference>
<comment type="catalytic activity">
    <reaction evidence="7">
        <text>L-threonyl-[protein] + ATP = O-phospho-L-threonyl-[protein] + ADP + H(+)</text>
        <dbReference type="Rhea" id="RHEA:46608"/>
        <dbReference type="Rhea" id="RHEA-COMP:11060"/>
        <dbReference type="Rhea" id="RHEA-COMP:11605"/>
        <dbReference type="ChEBI" id="CHEBI:15378"/>
        <dbReference type="ChEBI" id="CHEBI:30013"/>
        <dbReference type="ChEBI" id="CHEBI:30616"/>
        <dbReference type="ChEBI" id="CHEBI:61977"/>
        <dbReference type="ChEBI" id="CHEBI:456216"/>
        <dbReference type="EC" id="2.7.11.24"/>
    </reaction>
    <physiologicalReaction direction="left-to-right" evidence="7">
        <dbReference type="Rhea" id="RHEA:46609"/>
    </physiologicalReaction>
</comment>
<dbReference type="InterPro" id="IPR017441">
    <property type="entry name" value="Protein_kinase_ATP_BS"/>
</dbReference>
<evidence type="ECO:0000256" key="9">
    <source>
        <dbReference type="PROSITE-ProRule" id="PRU10141"/>
    </source>
</evidence>
<evidence type="ECO:0000256" key="7">
    <source>
        <dbReference type="ARBA" id="ARBA00047919"/>
    </source>
</evidence>
<dbReference type="SUPFAM" id="SSF56112">
    <property type="entry name" value="Protein kinase-like (PK-like)"/>
    <property type="match status" value="1"/>
</dbReference>
<organism evidence="13 14">
    <name type="scientific">Lasiosphaeris hirsuta</name>
    <dbReference type="NCBI Taxonomy" id="260670"/>
    <lineage>
        <taxon>Eukaryota</taxon>
        <taxon>Fungi</taxon>
        <taxon>Dikarya</taxon>
        <taxon>Ascomycota</taxon>
        <taxon>Pezizomycotina</taxon>
        <taxon>Sordariomycetes</taxon>
        <taxon>Sordariomycetidae</taxon>
        <taxon>Sordariales</taxon>
        <taxon>Lasiosphaeriaceae</taxon>
        <taxon>Lasiosphaeris</taxon>
    </lineage>
</organism>
<keyword evidence="6 9" id="KW-0067">ATP-binding</keyword>
<reference evidence="13" key="1">
    <citation type="submission" date="2023-06" db="EMBL/GenBank/DDBJ databases">
        <title>Genome-scale phylogeny and comparative genomics of the fungal order Sordariales.</title>
        <authorList>
            <consortium name="Lawrence Berkeley National Laboratory"/>
            <person name="Hensen N."/>
            <person name="Bonometti L."/>
            <person name="Westerberg I."/>
            <person name="Brannstrom I.O."/>
            <person name="Guillou S."/>
            <person name="Cros-Aarteil S."/>
            <person name="Calhoun S."/>
            <person name="Haridas S."/>
            <person name="Kuo A."/>
            <person name="Mondo S."/>
            <person name="Pangilinan J."/>
            <person name="Riley R."/>
            <person name="Labutti K."/>
            <person name="Andreopoulos B."/>
            <person name="Lipzen A."/>
            <person name="Chen C."/>
            <person name="Yanf M."/>
            <person name="Daum C."/>
            <person name="Ng V."/>
            <person name="Clum A."/>
            <person name="Steindorff A."/>
            <person name="Ohm R."/>
            <person name="Martin F."/>
            <person name="Silar P."/>
            <person name="Natvig D."/>
            <person name="Lalanne C."/>
            <person name="Gautier V."/>
            <person name="Ament-Velasquez S.L."/>
            <person name="Kruys A."/>
            <person name="Hutchinson M.I."/>
            <person name="Powell A.J."/>
            <person name="Barry K."/>
            <person name="Miller A.N."/>
            <person name="Grigoriev I.V."/>
            <person name="Debuchy R."/>
            <person name="Gladieux P."/>
            <person name="Thoren M.H."/>
            <person name="Johannesson H."/>
        </authorList>
    </citation>
    <scope>NUCLEOTIDE SEQUENCE</scope>
    <source>
        <strain evidence="13">SMH4607-1</strain>
    </source>
</reference>
<evidence type="ECO:0000256" key="8">
    <source>
        <dbReference type="ARBA" id="ARBA00048130"/>
    </source>
</evidence>
<dbReference type="Gene3D" id="1.10.510.10">
    <property type="entry name" value="Transferase(Phosphotransferase) domain 1"/>
    <property type="match status" value="1"/>
</dbReference>
<evidence type="ECO:0000256" key="1">
    <source>
        <dbReference type="ARBA" id="ARBA00005575"/>
    </source>
</evidence>
<dbReference type="GO" id="GO:0004707">
    <property type="term" value="F:MAP kinase activity"/>
    <property type="evidence" value="ECO:0007669"/>
    <property type="project" value="UniProtKB-EC"/>
</dbReference>
<feature type="compositionally biased region" description="Basic residues" evidence="10">
    <location>
        <begin position="597"/>
        <end position="607"/>
    </location>
</feature>
<protein>
    <recommendedName>
        <fullName evidence="2">mitogen-activated protein kinase</fullName>
        <ecNumber evidence="2">2.7.11.24</ecNumber>
    </recommendedName>
</protein>
<dbReference type="Pfam" id="PF00069">
    <property type="entry name" value="Pkinase"/>
    <property type="match status" value="1"/>
</dbReference>
<dbReference type="InterPro" id="IPR000253">
    <property type="entry name" value="FHA_dom"/>
</dbReference>
<evidence type="ECO:0000313" key="13">
    <source>
        <dbReference type="EMBL" id="KAK0705655.1"/>
    </source>
</evidence>
<dbReference type="PROSITE" id="PS00108">
    <property type="entry name" value="PROTEIN_KINASE_ST"/>
    <property type="match status" value="1"/>
</dbReference>
<dbReference type="Gene3D" id="2.60.200.20">
    <property type="match status" value="1"/>
</dbReference>
<dbReference type="PANTHER" id="PTHR48016:SF56">
    <property type="entry name" value="MAPKK KINASE"/>
    <property type="match status" value="1"/>
</dbReference>
<feature type="region of interest" description="Disordered" evidence="10">
    <location>
        <begin position="529"/>
        <end position="607"/>
    </location>
</feature>
<dbReference type="PROSITE" id="PS50006">
    <property type="entry name" value="FHA_DOMAIN"/>
    <property type="match status" value="1"/>
</dbReference>
<evidence type="ECO:0000313" key="14">
    <source>
        <dbReference type="Proteomes" id="UP001172102"/>
    </source>
</evidence>
<comment type="similarity">
    <text evidence="1">Belongs to the protein kinase superfamily. CAMK Ser/Thr protein kinase family. CHEK2 subfamily.</text>
</comment>
<accession>A0AA39ZXY4</accession>
<dbReference type="PROSITE" id="PS50011">
    <property type="entry name" value="PROTEIN_KINASE_DOM"/>
    <property type="match status" value="1"/>
</dbReference>
<dbReference type="EMBL" id="JAUKUA010000007">
    <property type="protein sequence ID" value="KAK0705655.1"/>
    <property type="molecule type" value="Genomic_DNA"/>
</dbReference>
<dbReference type="SMART" id="SM00220">
    <property type="entry name" value="S_TKc"/>
    <property type="match status" value="1"/>
</dbReference>
<evidence type="ECO:0000256" key="10">
    <source>
        <dbReference type="SAM" id="MobiDB-lite"/>
    </source>
</evidence>